<feature type="transmembrane region" description="Helical" evidence="10">
    <location>
        <begin position="324"/>
        <end position="351"/>
    </location>
</feature>
<evidence type="ECO:0000256" key="6">
    <source>
        <dbReference type="ARBA" id="ARBA00022692"/>
    </source>
</evidence>
<dbReference type="RefSeq" id="WP_132076113.1">
    <property type="nucleotide sequence ID" value="NZ_SLUI01000002.1"/>
</dbReference>
<evidence type="ECO:0000256" key="5">
    <source>
        <dbReference type="ARBA" id="ARBA00022475"/>
    </source>
</evidence>
<dbReference type="OrthoDB" id="9784014at2"/>
<dbReference type="PANTHER" id="PTHR43738:SF2">
    <property type="entry name" value="ABC TRANSPORTER PERMEASE"/>
    <property type="match status" value="1"/>
</dbReference>
<feature type="transmembrane region" description="Helical" evidence="10">
    <location>
        <begin position="20"/>
        <end position="38"/>
    </location>
</feature>
<dbReference type="AlphaFoldDB" id="A0A4R1Q1A9"/>
<keyword evidence="8 10" id="KW-0472">Membrane</keyword>
<evidence type="ECO:0000256" key="3">
    <source>
        <dbReference type="ARBA" id="ARBA00011131"/>
    </source>
</evidence>
<reference evidence="13 14" key="1">
    <citation type="submission" date="2019-03" db="EMBL/GenBank/DDBJ databases">
        <title>Genomic Encyclopedia of Type Strains, Phase IV (KMG-IV): sequencing the most valuable type-strain genomes for metagenomic binning, comparative biology and taxonomic classification.</title>
        <authorList>
            <person name="Goeker M."/>
        </authorList>
    </citation>
    <scope>NUCLEOTIDE SEQUENCE [LARGE SCALE GENOMIC DNA]</scope>
    <source>
        <strain evidence="13 14">DSM 15969</strain>
    </source>
</reference>
<dbReference type="Pfam" id="PF12704">
    <property type="entry name" value="MacB_PCD"/>
    <property type="match status" value="1"/>
</dbReference>
<feature type="domain" description="MacB-like periplasmic core" evidence="12">
    <location>
        <begin position="18"/>
        <end position="234"/>
    </location>
</feature>
<dbReference type="InterPro" id="IPR025857">
    <property type="entry name" value="MacB_PCD"/>
</dbReference>
<evidence type="ECO:0000256" key="9">
    <source>
        <dbReference type="ARBA" id="ARBA00024973"/>
    </source>
</evidence>
<feature type="transmembrane region" description="Helical" evidence="10">
    <location>
        <begin position="363"/>
        <end position="388"/>
    </location>
</feature>
<dbReference type="PANTHER" id="PTHR43738">
    <property type="entry name" value="ABC TRANSPORTER, MEMBRANE PROTEIN"/>
    <property type="match status" value="1"/>
</dbReference>
<evidence type="ECO:0000313" key="13">
    <source>
        <dbReference type="EMBL" id="TCL39500.1"/>
    </source>
</evidence>
<evidence type="ECO:0000259" key="11">
    <source>
        <dbReference type="Pfam" id="PF02687"/>
    </source>
</evidence>
<evidence type="ECO:0000256" key="10">
    <source>
        <dbReference type="SAM" id="Phobius"/>
    </source>
</evidence>
<feature type="domain" description="ABC3 transporter permease C-terminal" evidence="11">
    <location>
        <begin position="284"/>
        <end position="400"/>
    </location>
</feature>
<dbReference type="Proteomes" id="UP000295063">
    <property type="component" value="Unassembled WGS sequence"/>
</dbReference>
<dbReference type="GO" id="GO:0005886">
    <property type="term" value="C:plasma membrane"/>
    <property type="evidence" value="ECO:0007669"/>
    <property type="project" value="UniProtKB-SubCell"/>
</dbReference>
<dbReference type="Pfam" id="PF02687">
    <property type="entry name" value="FtsX"/>
    <property type="match status" value="1"/>
</dbReference>
<gene>
    <name evidence="13" type="ORF">EV210_102418</name>
</gene>
<sequence>MRLIIAWRNLLAKPAQSSLTVLVISAVISMMLIITLLFDSLHNGLVKATEPFDLIAGAKGSPHQLVLNTVFLQDTPIGNISHELYEKLADNPLVASAIPLAFGDNYKGYAIIGAGSNIFQHQPKAGQQEWLQFAVGRPFTQAFEAVIGAKTASELGLQPGDTFQSIHGLLPGGEGHAHPYQVVGILQAVNGPYDRSILVSIESIWETHEHHEKSVAVAAQGENKKTEHEQEVTAVLVKPKGYSEAMRLYQQFQHEQAGQLVFPAQVIVRLLTLMGQGEQVLRTAAYLVIGLGLMIMALSLYWSALSRARERAILRALGAGSRDIFIMILAEAALLTGLGTSIGGLSGFGLYALLAKTLELKAALVFTVALTPASGCILLSSLLLGLAAGSIPAVYACRENASQHL</sequence>
<protein>
    <recommendedName>
        <fullName evidence="4">Putative hemin transport system permease protein HrtB</fullName>
    </recommendedName>
</protein>
<organism evidence="13 14">
    <name type="scientific">Anaerospora hongkongensis</name>
    <dbReference type="NCBI Taxonomy" id="244830"/>
    <lineage>
        <taxon>Bacteria</taxon>
        <taxon>Bacillati</taxon>
        <taxon>Bacillota</taxon>
        <taxon>Negativicutes</taxon>
        <taxon>Selenomonadales</taxon>
        <taxon>Sporomusaceae</taxon>
        <taxon>Anaerospora</taxon>
    </lineage>
</organism>
<dbReference type="EMBL" id="SLUI01000002">
    <property type="protein sequence ID" value="TCL39500.1"/>
    <property type="molecule type" value="Genomic_DNA"/>
</dbReference>
<comment type="subcellular location">
    <subcellularLocation>
        <location evidence="1">Cell membrane</location>
        <topology evidence="1">Multi-pass membrane protein</topology>
    </subcellularLocation>
</comment>
<evidence type="ECO:0000313" key="14">
    <source>
        <dbReference type="Proteomes" id="UP000295063"/>
    </source>
</evidence>
<keyword evidence="6 10" id="KW-0812">Transmembrane</keyword>
<name>A0A4R1Q1A9_9FIRM</name>
<comment type="similarity">
    <text evidence="2">Belongs to the ABC-4 integral membrane protein family. HrtB subfamily.</text>
</comment>
<evidence type="ECO:0000259" key="12">
    <source>
        <dbReference type="Pfam" id="PF12704"/>
    </source>
</evidence>
<accession>A0A4R1Q1A9</accession>
<comment type="subunit">
    <text evidence="3">The complex is composed of two ATP-binding proteins (HrtA), two transmembrane proteins (HrtB) and a solute-binding protein.</text>
</comment>
<evidence type="ECO:0000256" key="1">
    <source>
        <dbReference type="ARBA" id="ARBA00004651"/>
    </source>
</evidence>
<proteinExistence type="inferred from homology"/>
<keyword evidence="7 10" id="KW-1133">Transmembrane helix</keyword>
<evidence type="ECO:0000256" key="7">
    <source>
        <dbReference type="ARBA" id="ARBA00022989"/>
    </source>
</evidence>
<keyword evidence="14" id="KW-1185">Reference proteome</keyword>
<keyword evidence="5" id="KW-1003">Cell membrane</keyword>
<dbReference type="InterPro" id="IPR051125">
    <property type="entry name" value="ABC-4/HrtB_transporter"/>
</dbReference>
<comment type="caution">
    <text evidence="13">The sequence shown here is derived from an EMBL/GenBank/DDBJ whole genome shotgun (WGS) entry which is preliminary data.</text>
</comment>
<comment type="function">
    <text evidence="9">Part of the ABC transporter complex hrt involved in hemin import. Responsible for the translocation of the substrate across the membrane.</text>
</comment>
<evidence type="ECO:0000256" key="4">
    <source>
        <dbReference type="ARBA" id="ARBA00016962"/>
    </source>
</evidence>
<evidence type="ECO:0000256" key="8">
    <source>
        <dbReference type="ARBA" id="ARBA00023136"/>
    </source>
</evidence>
<dbReference type="InterPro" id="IPR003838">
    <property type="entry name" value="ABC3_permease_C"/>
</dbReference>
<feature type="transmembrane region" description="Helical" evidence="10">
    <location>
        <begin position="284"/>
        <end position="304"/>
    </location>
</feature>
<evidence type="ECO:0000256" key="2">
    <source>
        <dbReference type="ARBA" id="ARBA00008697"/>
    </source>
</evidence>